<dbReference type="Gene3D" id="3.30.390.10">
    <property type="entry name" value="Enolase-like, N-terminal domain"/>
    <property type="match status" value="1"/>
</dbReference>
<proteinExistence type="predicted"/>
<comment type="caution">
    <text evidence="2">The sequence shown here is derived from an EMBL/GenBank/DDBJ whole genome shotgun (WGS) entry which is preliminary data.</text>
</comment>
<organism evidence="2 3">
    <name type="scientific">Pseudomonas syringae pv. maculicola</name>
    <dbReference type="NCBI Taxonomy" id="59511"/>
    <lineage>
        <taxon>Bacteria</taxon>
        <taxon>Pseudomonadati</taxon>
        <taxon>Pseudomonadota</taxon>
        <taxon>Gammaproteobacteria</taxon>
        <taxon>Pseudomonadales</taxon>
        <taxon>Pseudomonadaceae</taxon>
        <taxon>Pseudomonas</taxon>
    </lineage>
</organism>
<dbReference type="InterPro" id="IPR029065">
    <property type="entry name" value="Enolase_C-like"/>
</dbReference>
<name>A0A3M2Z5F7_PSEYM</name>
<dbReference type="AlphaFoldDB" id="A0A3M2Z5F7"/>
<dbReference type="Pfam" id="PF13378">
    <property type="entry name" value="MR_MLE_C"/>
    <property type="match status" value="1"/>
</dbReference>
<reference evidence="2 3" key="1">
    <citation type="submission" date="2018-08" db="EMBL/GenBank/DDBJ databases">
        <title>Recombination of ecologically and evolutionarily significant loci maintains genetic cohesion in the Pseudomonas syringae species complex.</title>
        <authorList>
            <person name="Dillon M."/>
            <person name="Thakur S."/>
            <person name="Almeida R.N.D."/>
            <person name="Weir B.S."/>
            <person name="Guttman D.S."/>
        </authorList>
    </citation>
    <scope>NUCLEOTIDE SEQUENCE [LARGE SCALE GENOMIC DNA]</scope>
    <source>
        <strain evidence="2 3">88_10</strain>
    </source>
</reference>
<protein>
    <submittedName>
        <fullName evidence="2">Mandelate racemase/muconate lactonizing enzyme protein</fullName>
    </submittedName>
</protein>
<accession>A0A3M2Z5F7</accession>
<evidence type="ECO:0000313" key="3">
    <source>
        <dbReference type="Proteomes" id="UP000282378"/>
    </source>
</evidence>
<dbReference type="InterPro" id="IPR029017">
    <property type="entry name" value="Enolase-like_N"/>
</dbReference>
<evidence type="ECO:0000313" key="2">
    <source>
        <dbReference type="EMBL" id="RML83115.1"/>
    </source>
</evidence>
<dbReference type="Proteomes" id="UP000282378">
    <property type="component" value="Unassembled WGS sequence"/>
</dbReference>
<dbReference type="InterPro" id="IPR036849">
    <property type="entry name" value="Enolase-like_C_sf"/>
</dbReference>
<feature type="domain" description="Enolase C-terminal" evidence="1">
    <location>
        <begin position="1"/>
        <end position="58"/>
    </location>
</feature>
<evidence type="ECO:0000259" key="1">
    <source>
        <dbReference type="Pfam" id="PF13378"/>
    </source>
</evidence>
<dbReference type="Gene3D" id="3.20.20.120">
    <property type="entry name" value="Enolase-like C-terminal domain"/>
    <property type="match status" value="1"/>
</dbReference>
<dbReference type="EMBL" id="RBNL01001967">
    <property type="protein sequence ID" value="RML83115.1"/>
    <property type="molecule type" value="Genomic_DNA"/>
</dbReference>
<sequence>MAMAHVAASVPNLDYACDTHYPWQEADEEVIKGGKLPIVDGCVSITRAPGLGLELDYDQLGKLNDQYHSCGIRQRDDVRQMQKYTPDWKAVKPQY</sequence>
<gene>
    <name evidence="2" type="ORF">APX70_00738</name>
</gene>
<dbReference type="SUPFAM" id="SSF51604">
    <property type="entry name" value="Enolase C-terminal domain-like"/>
    <property type="match status" value="1"/>
</dbReference>